<keyword evidence="3" id="KW-0472">Membrane</keyword>
<organism evidence="5 8">
    <name type="scientific">Rouxiella silvae</name>
    <dbReference type="NCBI Taxonomy" id="1646373"/>
    <lineage>
        <taxon>Bacteria</taxon>
        <taxon>Pseudomonadati</taxon>
        <taxon>Pseudomonadota</taxon>
        <taxon>Gammaproteobacteria</taxon>
        <taxon>Enterobacterales</taxon>
        <taxon>Yersiniaceae</taxon>
        <taxon>Rouxiella</taxon>
    </lineage>
</organism>
<dbReference type="Proteomes" id="UP000192722">
    <property type="component" value="Unassembled WGS sequence"/>
</dbReference>
<comment type="caution">
    <text evidence="5">The sequence shown here is derived from an EMBL/GenBank/DDBJ whole genome shotgun (WGS) entry which is preliminary data.</text>
</comment>
<dbReference type="CDD" id="cd00342">
    <property type="entry name" value="gram_neg_porins"/>
    <property type="match status" value="1"/>
</dbReference>
<dbReference type="AlphaFoldDB" id="A0AA41BZ09"/>
<dbReference type="InterPro" id="IPR050298">
    <property type="entry name" value="Gram-neg_bact_OMP"/>
</dbReference>
<dbReference type="GO" id="GO:0009279">
    <property type="term" value="C:cell outer membrane"/>
    <property type="evidence" value="ECO:0007669"/>
    <property type="project" value="UniProtKB-SubCell"/>
</dbReference>
<dbReference type="GO" id="GO:0015288">
    <property type="term" value="F:porin activity"/>
    <property type="evidence" value="ECO:0007669"/>
    <property type="project" value="InterPro"/>
</dbReference>
<dbReference type="InterPro" id="IPR023614">
    <property type="entry name" value="Porin_dom_sf"/>
</dbReference>
<evidence type="ECO:0000256" key="1">
    <source>
        <dbReference type="ARBA" id="ARBA00004571"/>
    </source>
</evidence>
<dbReference type="PANTHER" id="PTHR34501">
    <property type="entry name" value="PROTEIN YDDL-RELATED"/>
    <property type="match status" value="1"/>
</dbReference>
<keyword evidence="7" id="KW-1185">Reference proteome</keyword>
<protein>
    <submittedName>
        <fullName evidence="5">Porin</fullName>
    </submittedName>
</protein>
<dbReference type="EMBL" id="JADMKS010000011">
    <property type="protein sequence ID" value="MBF6639328.1"/>
    <property type="molecule type" value="Genomic_DNA"/>
</dbReference>
<feature type="chain" id="PRO_5041287039" evidence="4">
    <location>
        <begin position="25"/>
        <end position="379"/>
    </location>
</feature>
<dbReference type="Proteomes" id="UP000705283">
    <property type="component" value="Unassembled WGS sequence"/>
</dbReference>
<dbReference type="Gene3D" id="2.40.160.10">
    <property type="entry name" value="Porin"/>
    <property type="match status" value="1"/>
</dbReference>
<evidence type="ECO:0000256" key="3">
    <source>
        <dbReference type="ARBA" id="ARBA00023136"/>
    </source>
</evidence>
<dbReference type="SUPFAM" id="SSF56935">
    <property type="entry name" value="Porins"/>
    <property type="match status" value="1"/>
</dbReference>
<evidence type="ECO:0000313" key="8">
    <source>
        <dbReference type="Proteomes" id="UP000705283"/>
    </source>
</evidence>
<dbReference type="RefSeq" id="WP_055774600.1">
    <property type="nucleotide sequence ID" value="NZ_CBCSCF010000007.1"/>
</dbReference>
<sequence>MRNLKAPIIVGGVILSVLSASAQAEITVLEKNKQSDSLLAPLSLQVGGSIRPEWIFENTKNKTHGDSSGHDGGTRFRFSGNYALSDHTSVVGYYELGVNMYHLLDIKSGYDQGTNRDKKRQLYYGVQDDRYGKLTYGQQFGLYYSVVGIKSDMWDNDAHAAGEGVGVSGDYDGSNRPKNSIKYENTFGPVKLTANYLLPETETAVSDELHYRRSGGGGVGIDYAITKELTWSTAYSVTNAYIKDSDNNQKQYHQQLSGTALTWQPGNWYLVTTGSYYDNFVPSHHDAINQDNFFAGAGYGVEGFAGYTFTIDKPFLKSIQPYVAADSLKLKGNENYEANHVYLGSAVTIGHGLSVYVERTLANAPNESDSTWVTVFYDF</sequence>
<gene>
    <name evidence="6" type="ORF">BS639_10705</name>
    <name evidence="5" type="ORF">ITX54_21945</name>
</gene>
<name>A0AA41BZ09_9GAMM</name>
<evidence type="ECO:0000313" key="6">
    <source>
        <dbReference type="EMBL" id="ORJ21233.1"/>
    </source>
</evidence>
<proteinExistence type="predicted"/>
<reference evidence="6 7" key="2">
    <citation type="journal article" date="2017" name="Int. J. Syst. Evol. Microbiol.">
        <title>Rouxiella badensis sp. nov. and Rouxiella silvae sp. nov. isolated from peat bog soil in Germany and emendation of the genus description.</title>
        <authorList>
            <person name="Le Fleche-Mateos A."/>
            <person name="Kugler J.H."/>
            <person name="Hansen S.H."/>
            <person name="Syldatk C."/>
            <person name="Hausmann R."/>
            <person name="Lomprez F."/>
            <person name="Vandenbogaert M."/>
            <person name="Manuguerra J.C."/>
            <person name="Grimont P.A."/>
        </authorList>
    </citation>
    <scope>NUCLEOTIDE SEQUENCE [LARGE SCALE GENOMIC DNA]</scope>
    <source>
        <strain evidence="6 7">213</strain>
    </source>
</reference>
<reference evidence="6" key="1">
    <citation type="submission" date="2016-12" db="EMBL/GenBank/DDBJ databases">
        <authorList>
            <person name="Le Fleche-Mateos A."/>
        </authorList>
    </citation>
    <scope>NUCLEOTIDE SEQUENCE</scope>
    <source>
        <strain evidence="6">213</strain>
    </source>
</reference>
<comment type="subcellular location">
    <subcellularLocation>
        <location evidence="1">Cell outer membrane</location>
        <topology evidence="1">Multi-pass membrane protein</topology>
    </subcellularLocation>
</comment>
<evidence type="ECO:0000313" key="7">
    <source>
        <dbReference type="Proteomes" id="UP000192722"/>
    </source>
</evidence>
<feature type="signal peptide" evidence="4">
    <location>
        <begin position="1"/>
        <end position="24"/>
    </location>
</feature>
<evidence type="ECO:0000256" key="2">
    <source>
        <dbReference type="ARBA" id="ARBA00022729"/>
    </source>
</evidence>
<dbReference type="InterPro" id="IPR033900">
    <property type="entry name" value="Gram_neg_porin_domain"/>
</dbReference>
<reference evidence="5" key="3">
    <citation type="submission" date="2020-11" db="EMBL/GenBank/DDBJ databases">
        <authorList>
            <person name="Lee S.D."/>
        </authorList>
    </citation>
    <scope>NUCLEOTIDE SEQUENCE</scope>
    <source>
        <strain evidence="5">SAP-2</strain>
    </source>
</reference>
<keyword evidence="2 4" id="KW-0732">Signal</keyword>
<dbReference type="PANTHER" id="PTHR34501:SF2">
    <property type="entry name" value="OUTER MEMBRANE PORIN F-RELATED"/>
    <property type="match status" value="1"/>
</dbReference>
<reference evidence="5" key="4">
    <citation type="submission" date="2022-09" db="EMBL/GenBank/DDBJ databases">
        <title>Rouxiella aceris sp. nov., isolated from tree sap and emended description of the genus Rhouxiella.</title>
        <authorList>
            <person name="Kim I.S."/>
        </authorList>
    </citation>
    <scope>NUCLEOTIDE SEQUENCE</scope>
    <source>
        <strain evidence="5">SAP-2</strain>
    </source>
</reference>
<accession>A0AA41BZ09</accession>
<dbReference type="EMBL" id="MRWD01000022">
    <property type="protein sequence ID" value="ORJ21233.1"/>
    <property type="molecule type" value="Genomic_DNA"/>
</dbReference>
<evidence type="ECO:0000313" key="5">
    <source>
        <dbReference type="EMBL" id="MBF6639328.1"/>
    </source>
</evidence>
<evidence type="ECO:0000256" key="4">
    <source>
        <dbReference type="SAM" id="SignalP"/>
    </source>
</evidence>